<dbReference type="GO" id="GO:0016757">
    <property type="term" value="F:glycosyltransferase activity"/>
    <property type="evidence" value="ECO:0007669"/>
    <property type="project" value="UniProtKB-KW"/>
</dbReference>
<gene>
    <name evidence="5" type="ORF">QO006_001427</name>
</gene>
<dbReference type="Pfam" id="PF00535">
    <property type="entry name" value="Glycos_transf_2"/>
    <property type="match status" value="1"/>
</dbReference>
<dbReference type="InterPro" id="IPR029044">
    <property type="entry name" value="Nucleotide-diphossugar_trans"/>
</dbReference>
<comment type="similarity">
    <text evidence="1">Belongs to the glycosyltransferase 2 family.</text>
</comment>
<proteinExistence type="inferred from homology"/>
<dbReference type="Proteomes" id="UP001232163">
    <property type="component" value="Unassembled WGS sequence"/>
</dbReference>
<dbReference type="PANTHER" id="PTHR43179">
    <property type="entry name" value="RHAMNOSYLTRANSFERASE WBBL"/>
    <property type="match status" value="1"/>
</dbReference>
<evidence type="ECO:0000256" key="3">
    <source>
        <dbReference type="ARBA" id="ARBA00022679"/>
    </source>
</evidence>
<keyword evidence="3 5" id="KW-0808">Transferase</keyword>
<evidence type="ECO:0000313" key="6">
    <source>
        <dbReference type="Proteomes" id="UP001232163"/>
    </source>
</evidence>
<dbReference type="CDD" id="cd02526">
    <property type="entry name" value="GT2_RfbF_like"/>
    <property type="match status" value="1"/>
</dbReference>
<reference evidence="5 6" key="1">
    <citation type="submission" date="2023-07" db="EMBL/GenBank/DDBJ databases">
        <title>Genomic Encyclopedia of Type Strains, Phase IV (KMG-IV): sequencing the most valuable type-strain genomes for metagenomic binning, comparative biology and taxonomic classification.</title>
        <authorList>
            <person name="Goeker M."/>
        </authorList>
    </citation>
    <scope>NUCLEOTIDE SEQUENCE [LARGE SCALE GENOMIC DNA]</scope>
    <source>
        <strain evidence="5 6">NIO-1023</strain>
    </source>
</reference>
<dbReference type="EMBL" id="JAURUR010000003">
    <property type="protein sequence ID" value="MDP9764002.1"/>
    <property type="molecule type" value="Genomic_DNA"/>
</dbReference>
<keyword evidence="6" id="KW-1185">Reference proteome</keyword>
<accession>A0ABT9MBN3</accession>
<dbReference type="EC" id="2.4.1.-" evidence="5"/>
<evidence type="ECO:0000259" key="4">
    <source>
        <dbReference type="Pfam" id="PF00535"/>
    </source>
</evidence>
<organism evidence="5 6">
    <name type="scientific">Deinococcus enclensis</name>
    <dbReference type="NCBI Taxonomy" id="1049582"/>
    <lineage>
        <taxon>Bacteria</taxon>
        <taxon>Thermotogati</taxon>
        <taxon>Deinococcota</taxon>
        <taxon>Deinococci</taxon>
        <taxon>Deinococcales</taxon>
        <taxon>Deinococcaceae</taxon>
        <taxon>Deinococcus</taxon>
    </lineage>
</organism>
<evidence type="ECO:0000256" key="2">
    <source>
        <dbReference type="ARBA" id="ARBA00022676"/>
    </source>
</evidence>
<dbReference type="SUPFAM" id="SSF53448">
    <property type="entry name" value="Nucleotide-diphospho-sugar transferases"/>
    <property type="match status" value="1"/>
</dbReference>
<dbReference type="PANTHER" id="PTHR43179:SF12">
    <property type="entry name" value="GALACTOFURANOSYLTRANSFERASE GLFT2"/>
    <property type="match status" value="1"/>
</dbReference>
<sequence length="284" mass="32922">MIKIGAVIVTYNPGKEIEINLKAISKQCDEVLVIDNGSTFRLEELIDPIPSNVTIINLSSNTGIAHAFNIGVTLLSDDIDWVATFDQDTYILDNYFNNMIEQGKKINVETPHILVPSFNGLPQNEQYKSMGIREVVTAISSGSLIRRDVFSLVGGFDDQLFIDYVDNEFYLRCQNNGVRLFEIIGIKLNHKLGDMEPHVLLGRRFHTSNHSPLRRYYVFRNRIFVYRKFAKHFPIWFLRDFLRNFTEILKILIWENNKTQKLYYISKGLLDGMKNKTGEYDRRG</sequence>
<evidence type="ECO:0000313" key="5">
    <source>
        <dbReference type="EMBL" id="MDP9764002.1"/>
    </source>
</evidence>
<dbReference type="InterPro" id="IPR001173">
    <property type="entry name" value="Glyco_trans_2-like"/>
</dbReference>
<protein>
    <submittedName>
        <fullName evidence="5">Rhamnosyltransferase</fullName>
        <ecNumber evidence="5">2.4.1.-</ecNumber>
    </submittedName>
</protein>
<evidence type="ECO:0000256" key="1">
    <source>
        <dbReference type="ARBA" id="ARBA00006739"/>
    </source>
</evidence>
<name>A0ABT9MBN3_9DEIO</name>
<comment type="caution">
    <text evidence="5">The sequence shown here is derived from an EMBL/GenBank/DDBJ whole genome shotgun (WGS) entry which is preliminary data.</text>
</comment>
<dbReference type="RefSeq" id="WP_307465263.1">
    <property type="nucleotide sequence ID" value="NZ_JAURUR010000003.1"/>
</dbReference>
<dbReference type="Gene3D" id="3.90.550.10">
    <property type="entry name" value="Spore Coat Polysaccharide Biosynthesis Protein SpsA, Chain A"/>
    <property type="match status" value="1"/>
</dbReference>
<feature type="domain" description="Glycosyltransferase 2-like" evidence="4">
    <location>
        <begin position="7"/>
        <end position="103"/>
    </location>
</feature>
<keyword evidence="2 5" id="KW-0328">Glycosyltransferase</keyword>